<dbReference type="GO" id="GO:0009229">
    <property type="term" value="P:thiamine diphosphate biosynthetic process"/>
    <property type="evidence" value="ECO:0007669"/>
    <property type="project" value="UniProtKB-UniPathway"/>
</dbReference>
<dbReference type="RefSeq" id="WP_179542715.1">
    <property type="nucleotide sequence ID" value="NZ_BAAALL010000001.1"/>
</dbReference>
<evidence type="ECO:0000256" key="3">
    <source>
        <dbReference type="ARBA" id="ARBA00003848"/>
    </source>
</evidence>
<comment type="catalytic activity">
    <reaction evidence="2">
        <text>4-amino-2-methyl-5-(phosphooxymethyl)pyrimidine + ATP = 4-amino-2-methyl-5-(diphosphooxymethyl)pyrimidine + ADP</text>
        <dbReference type="Rhea" id="RHEA:19893"/>
        <dbReference type="ChEBI" id="CHEBI:30616"/>
        <dbReference type="ChEBI" id="CHEBI:57841"/>
        <dbReference type="ChEBI" id="CHEBI:58354"/>
        <dbReference type="ChEBI" id="CHEBI:456216"/>
        <dbReference type="EC" id="2.7.4.7"/>
    </reaction>
</comment>
<dbReference type="NCBIfam" id="TIGR00097">
    <property type="entry name" value="HMP-P_kinase"/>
    <property type="match status" value="1"/>
</dbReference>
<dbReference type="GO" id="GO:0008972">
    <property type="term" value="F:phosphomethylpyrimidine kinase activity"/>
    <property type="evidence" value="ECO:0007669"/>
    <property type="project" value="UniProtKB-EC"/>
</dbReference>
<evidence type="ECO:0000259" key="11">
    <source>
        <dbReference type="Pfam" id="PF08543"/>
    </source>
</evidence>
<feature type="compositionally biased region" description="Low complexity" evidence="10">
    <location>
        <begin position="1"/>
        <end position="15"/>
    </location>
</feature>
<evidence type="ECO:0000313" key="13">
    <source>
        <dbReference type="Proteomes" id="UP000535437"/>
    </source>
</evidence>
<dbReference type="EMBL" id="JACCFY010000001">
    <property type="protein sequence ID" value="NYJ79503.1"/>
    <property type="molecule type" value="Genomic_DNA"/>
</dbReference>
<dbReference type="GO" id="GO:0009228">
    <property type="term" value="P:thiamine biosynthetic process"/>
    <property type="evidence" value="ECO:0007669"/>
    <property type="project" value="UniProtKB-KW"/>
</dbReference>
<keyword evidence="6" id="KW-0547">Nucleotide-binding</keyword>
<comment type="pathway">
    <text evidence="4">Cofactor biosynthesis; thiamine diphosphate biosynthesis; 4-amino-2-methyl-5-diphosphomethylpyrimidine from 5-amino-1-(5-phospho-D-ribosyl)imidazole: step 3/3.</text>
</comment>
<keyword evidence="7 12" id="KW-0418">Kinase</keyword>
<evidence type="ECO:0000256" key="2">
    <source>
        <dbReference type="ARBA" id="ARBA00000565"/>
    </source>
</evidence>
<dbReference type="InterPro" id="IPR013749">
    <property type="entry name" value="PM/HMP-P_kinase-1"/>
</dbReference>
<protein>
    <submittedName>
        <fullName evidence="12">Hydroxymethylpyrimidine kinase/phosphomethylpyrimidine kinase</fullName>
    </submittedName>
</protein>
<sequence>MTSPSSARPAPGSPREIPNILSIAGTDPTGGAGIHADLKSFAAHGGYGMAVVTALVAQNTQGVREIHLPPVSFLQAQLEAVSDDVSLDAVKVGMLGTVDVIETVSTWWDALPGRPWLVVDPVMVATSGDRLLQPDAEQALIGFLHRADLITPNIPELALLAGGPPSEDGESLIRQARTVADAHDVVVLAKGGHFDDDEVEDILVHPAEDDGTRRPEGRHVSERIRTTNTHGTGCSVSSALAALRARGLDWETAVPVVKEWMTAALRDTERLDVGRGHGPIQHFAQLWERRF</sequence>
<dbReference type="UniPathway" id="UPA00060">
    <property type="reaction ID" value="UER00138"/>
</dbReference>
<comment type="catalytic activity">
    <reaction evidence="1">
        <text>4-amino-5-hydroxymethyl-2-methylpyrimidine + ATP = 4-amino-2-methyl-5-(phosphooxymethyl)pyrimidine + ADP + H(+)</text>
        <dbReference type="Rhea" id="RHEA:23096"/>
        <dbReference type="ChEBI" id="CHEBI:15378"/>
        <dbReference type="ChEBI" id="CHEBI:16892"/>
        <dbReference type="ChEBI" id="CHEBI:30616"/>
        <dbReference type="ChEBI" id="CHEBI:58354"/>
        <dbReference type="ChEBI" id="CHEBI:456216"/>
        <dbReference type="EC" id="2.7.1.49"/>
    </reaction>
</comment>
<comment type="function">
    <text evidence="3">Catalyzes the phosphorylation of hydroxymethylpyrimidine phosphate (HMP-P) to HMP-PP, and of HMP to HMP-P.</text>
</comment>
<reference evidence="12 13" key="1">
    <citation type="submission" date="2020-07" db="EMBL/GenBank/DDBJ databases">
        <title>Sequencing the genomes of 1000 actinobacteria strains.</title>
        <authorList>
            <person name="Klenk H.-P."/>
        </authorList>
    </citation>
    <scope>NUCLEOTIDE SEQUENCE [LARGE SCALE GENOMIC DNA]</scope>
    <source>
        <strain evidence="12 13">DSM 15475</strain>
    </source>
</reference>
<dbReference type="Pfam" id="PF08543">
    <property type="entry name" value="Phos_pyr_kin"/>
    <property type="match status" value="1"/>
</dbReference>
<dbReference type="Gene3D" id="3.40.1190.20">
    <property type="match status" value="1"/>
</dbReference>
<evidence type="ECO:0000313" key="12">
    <source>
        <dbReference type="EMBL" id="NYJ79503.1"/>
    </source>
</evidence>
<dbReference type="Proteomes" id="UP000535437">
    <property type="component" value="Unassembled WGS sequence"/>
</dbReference>
<evidence type="ECO:0000256" key="4">
    <source>
        <dbReference type="ARBA" id="ARBA00004769"/>
    </source>
</evidence>
<feature type="domain" description="Pyridoxamine kinase/Phosphomethylpyrimidine kinase" evidence="11">
    <location>
        <begin position="27"/>
        <end position="280"/>
    </location>
</feature>
<proteinExistence type="predicted"/>
<keyword evidence="5" id="KW-0808">Transferase</keyword>
<name>A0A7Z0KB22_9MICC</name>
<dbReference type="PANTHER" id="PTHR20858:SF17">
    <property type="entry name" value="HYDROXYMETHYLPYRIMIDINE_PHOSPHOMETHYLPYRIMIDINE KINASE THI20-RELATED"/>
    <property type="match status" value="1"/>
</dbReference>
<feature type="region of interest" description="Disordered" evidence="10">
    <location>
        <begin position="1"/>
        <end position="22"/>
    </location>
</feature>
<dbReference type="CDD" id="cd01169">
    <property type="entry name" value="HMPP_kinase"/>
    <property type="match status" value="1"/>
</dbReference>
<evidence type="ECO:0000256" key="6">
    <source>
        <dbReference type="ARBA" id="ARBA00022741"/>
    </source>
</evidence>
<evidence type="ECO:0000256" key="5">
    <source>
        <dbReference type="ARBA" id="ARBA00022679"/>
    </source>
</evidence>
<dbReference type="PANTHER" id="PTHR20858">
    <property type="entry name" value="PHOSPHOMETHYLPYRIMIDINE KINASE"/>
    <property type="match status" value="1"/>
</dbReference>
<keyword evidence="8" id="KW-0067">ATP-binding</keyword>
<dbReference type="InterPro" id="IPR029056">
    <property type="entry name" value="Ribokinase-like"/>
</dbReference>
<dbReference type="FunFam" id="3.40.1190.20:FF:000003">
    <property type="entry name" value="Phosphomethylpyrimidine kinase ThiD"/>
    <property type="match status" value="1"/>
</dbReference>
<comment type="caution">
    <text evidence="12">The sequence shown here is derived from an EMBL/GenBank/DDBJ whole genome shotgun (WGS) entry which is preliminary data.</text>
</comment>
<gene>
    <name evidence="12" type="ORF">HNR09_002914</name>
</gene>
<evidence type="ECO:0000256" key="1">
    <source>
        <dbReference type="ARBA" id="ARBA00000151"/>
    </source>
</evidence>
<dbReference type="GO" id="GO:0005829">
    <property type="term" value="C:cytosol"/>
    <property type="evidence" value="ECO:0007669"/>
    <property type="project" value="TreeGrafter"/>
</dbReference>
<dbReference type="GO" id="GO:0008902">
    <property type="term" value="F:hydroxymethylpyrimidine kinase activity"/>
    <property type="evidence" value="ECO:0007669"/>
    <property type="project" value="UniProtKB-EC"/>
</dbReference>
<accession>A0A7Z0KB22</accession>
<evidence type="ECO:0000256" key="9">
    <source>
        <dbReference type="ARBA" id="ARBA00022977"/>
    </source>
</evidence>
<dbReference type="AlphaFoldDB" id="A0A7Z0KB22"/>
<dbReference type="SUPFAM" id="SSF53613">
    <property type="entry name" value="Ribokinase-like"/>
    <property type="match status" value="1"/>
</dbReference>
<evidence type="ECO:0000256" key="7">
    <source>
        <dbReference type="ARBA" id="ARBA00022777"/>
    </source>
</evidence>
<organism evidence="12 13">
    <name type="scientific">Nesterenkonia xinjiangensis</name>
    <dbReference type="NCBI Taxonomy" id="225327"/>
    <lineage>
        <taxon>Bacteria</taxon>
        <taxon>Bacillati</taxon>
        <taxon>Actinomycetota</taxon>
        <taxon>Actinomycetes</taxon>
        <taxon>Micrococcales</taxon>
        <taxon>Micrococcaceae</taxon>
        <taxon>Nesterenkonia</taxon>
    </lineage>
</organism>
<evidence type="ECO:0000256" key="8">
    <source>
        <dbReference type="ARBA" id="ARBA00022840"/>
    </source>
</evidence>
<dbReference type="GO" id="GO:0005524">
    <property type="term" value="F:ATP binding"/>
    <property type="evidence" value="ECO:0007669"/>
    <property type="project" value="UniProtKB-KW"/>
</dbReference>
<keyword evidence="9" id="KW-0784">Thiamine biosynthesis</keyword>
<evidence type="ECO:0000256" key="10">
    <source>
        <dbReference type="SAM" id="MobiDB-lite"/>
    </source>
</evidence>
<keyword evidence="13" id="KW-1185">Reference proteome</keyword>
<dbReference type="InterPro" id="IPR004399">
    <property type="entry name" value="HMP/HMP-P_kinase_dom"/>
</dbReference>